<evidence type="ECO:0000256" key="1">
    <source>
        <dbReference type="SAM" id="MobiDB-lite"/>
    </source>
</evidence>
<dbReference type="OrthoDB" id="5832016at2759"/>
<feature type="transmembrane region" description="Helical" evidence="2">
    <location>
        <begin position="300"/>
        <end position="323"/>
    </location>
</feature>
<feature type="compositionally biased region" description="Polar residues" evidence="1">
    <location>
        <begin position="424"/>
        <end position="454"/>
    </location>
</feature>
<feature type="transmembrane region" description="Helical" evidence="2">
    <location>
        <begin position="330"/>
        <end position="347"/>
    </location>
</feature>
<reference evidence="4" key="1">
    <citation type="journal article" date="2015" name="Nat. Genet.">
        <title>The genome and transcriptome of the zoonotic hookworm Ancylostoma ceylanicum identify infection-specific gene families.</title>
        <authorList>
            <person name="Schwarz E.M."/>
            <person name="Hu Y."/>
            <person name="Antoshechkin I."/>
            <person name="Miller M.M."/>
            <person name="Sternberg P.W."/>
            <person name="Aroian R.V."/>
        </authorList>
    </citation>
    <scope>NUCLEOTIDE SEQUENCE</scope>
    <source>
        <strain evidence="4">HY135</strain>
    </source>
</reference>
<feature type="transmembrane region" description="Helical" evidence="2">
    <location>
        <begin position="268"/>
        <end position="288"/>
    </location>
</feature>
<sequence>MSFQDDSHILSRLGILESKEESPRKIQHSPQKANSQPPSEKDRFVEVNIDGTADAKSDSDDEPIFDRNSLLSPSRGVKVYRRKHESSFTCVYLVLLLTYLAVGISCPLPWVTLQSRKEIPYTFLLQNSAGLLIGCLTVLESKEESPRKIQHSPQKANSQLPSEKDRFVEVNIDGTADAKSDSDEEPIFDRNSLLSPSRGVKVYRRKHESSFTCVYLVLLLTYLAVGISCPLPWVTLQSRKEIPYTFLLQNSAGLLIGCLTGKLLCQRLNLVCLSFFATAALCGLSWIISEFPEVTDARVISCMLGVVSGNILYAGLAIWLIYWRGYNRKALFLYVVIAIGSSVIVTTRDNSSLNAGSLGLLSPSVILHKRQADAPFPLNDTAYNSTSSPDATTVKPKKPQVVEGIKTVETKSEQNEHMRKAAASNKTQPTSTTVAPVADNSSTTAVTSPNSSTVDDSRTTESTLPTTSPSPSTASPSTAPPSTTEAATPPSTRAAGFLQSSTPTYTISTSTDLTPPNPYPTNVRLVTIVTTTVIVFYLLGSILCCIPCSVTSDLKFLRLFDPSVAGLTIGCRIRLTLVQITASFMEGLIELVAVALSLQQNATNTLVFHHIIIVVSRVTVMIAGPIAYSLSGCCFALLFSLLGSVLLLMSSTDSSVGFALASAGTGVFGLLVFFYIEICVSPRGGTQLDYFVFPSVVGRCLCSALAALIPSVDSSQIIGVVLFANAPLLLLFILLVKSLRKAARLKEIMEYSSSPMLEAVGEYVSLIERDISYDSAEELDDGDGLAG</sequence>
<feature type="compositionally biased region" description="Polar residues" evidence="1">
    <location>
        <begin position="28"/>
        <end position="38"/>
    </location>
</feature>
<dbReference type="EMBL" id="JARK01001399">
    <property type="protein sequence ID" value="EYC08996.1"/>
    <property type="molecule type" value="Genomic_DNA"/>
</dbReference>
<evidence type="ECO:0000313" key="3">
    <source>
        <dbReference type="EMBL" id="EYC08996.1"/>
    </source>
</evidence>
<feature type="transmembrane region" description="Helical" evidence="2">
    <location>
        <begin position="626"/>
        <end position="649"/>
    </location>
</feature>
<keyword evidence="2" id="KW-0812">Transmembrane</keyword>
<comment type="caution">
    <text evidence="3">The sequence shown here is derived from an EMBL/GenBank/DDBJ whole genome shotgun (WGS) entry which is preliminary data.</text>
</comment>
<gene>
    <name evidence="3" type="primary">Acey_s0063.g3470</name>
    <name evidence="3" type="synonym">Acey-T26A8.1</name>
    <name evidence="3" type="ORF">Y032_0063g3470</name>
</gene>
<dbReference type="Proteomes" id="UP000024635">
    <property type="component" value="Unassembled WGS sequence"/>
</dbReference>
<feature type="transmembrane region" description="Helical" evidence="2">
    <location>
        <begin position="655"/>
        <end position="676"/>
    </location>
</feature>
<feature type="region of interest" description="Disordered" evidence="1">
    <location>
        <begin position="1"/>
        <end position="47"/>
    </location>
</feature>
<keyword evidence="2" id="KW-0472">Membrane</keyword>
<evidence type="ECO:0000256" key="2">
    <source>
        <dbReference type="SAM" id="Phobius"/>
    </source>
</evidence>
<organism evidence="3 4">
    <name type="scientific">Ancylostoma ceylanicum</name>
    <dbReference type="NCBI Taxonomy" id="53326"/>
    <lineage>
        <taxon>Eukaryota</taxon>
        <taxon>Metazoa</taxon>
        <taxon>Ecdysozoa</taxon>
        <taxon>Nematoda</taxon>
        <taxon>Chromadorea</taxon>
        <taxon>Rhabditida</taxon>
        <taxon>Rhabditina</taxon>
        <taxon>Rhabditomorpha</taxon>
        <taxon>Strongyloidea</taxon>
        <taxon>Ancylostomatidae</taxon>
        <taxon>Ancylostomatinae</taxon>
        <taxon>Ancylostoma</taxon>
    </lineage>
</organism>
<feature type="transmembrane region" description="Helical" evidence="2">
    <location>
        <begin position="90"/>
        <end position="113"/>
    </location>
</feature>
<proteinExistence type="predicted"/>
<keyword evidence="2" id="KW-1133">Transmembrane helix</keyword>
<feature type="transmembrane region" description="Helical" evidence="2">
    <location>
        <begin position="715"/>
        <end position="736"/>
    </location>
</feature>
<dbReference type="STRING" id="53326.A0A016U205"/>
<dbReference type="AlphaFoldDB" id="A0A016U205"/>
<feature type="transmembrane region" description="Helical" evidence="2">
    <location>
        <begin position="213"/>
        <end position="236"/>
    </location>
</feature>
<feature type="transmembrane region" description="Helical" evidence="2">
    <location>
        <begin position="242"/>
        <end position="261"/>
    </location>
</feature>
<feature type="compositionally biased region" description="Low complexity" evidence="1">
    <location>
        <begin position="460"/>
        <end position="499"/>
    </location>
</feature>
<feature type="compositionally biased region" description="Polar residues" evidence="1">
    <location>
        <begin position="381"/>
        <end position="391"/>
    </location>
</feature>
<evidence type="ECO:0000313" key="4">
    <source>
        <dbReference type="Proteomes" id="UP000024635"/>
    </source>
</evidence>
<name>A0A016U205_9BILA</name>
<feature type="transmembrane region" description="Helical" evidence="2">
    <location>
        <begin position="688"/>
        <end position="709"/>
    </location>
</feature>
<feature type="transmembrane region" description="Helical" evidence="2">
    <location>
        <begin position="119"/>
        <end position="139"/>
    </location>
</feature>
<feature type="region of interest" description="Disordered" evidence="1">
    <location>
        <begin position="378"/>
        <end position="499"/>
    </location>
</feature>
<feature type="transmembrane region" description="Helical" evidence="2">
    <location>
        <begin position="525"/>
        <end position="550"/>
    </location>
</feature>
<keyword evidence="4" id="KW-1185">Reference proteome</keyword>
<accession>A0A016U205</accession>
<protein>
    <submittedName>
        <fullName evidence="3">Uncharacterized protein</fullName>
    </submittedName>
</protein>
<feature type="compositionally biased region" description="Basic and acidic residues" evidence="1">
    <location>
        <begin position="406"/>
        <end position="419"/>
    </location>
</feature>